<dbReference type="EMBL" id="BSQG01000011">
    <property type="protein sequence ID" value="GLU50048.1"/>
    <property type="molecule type" value="Genomic_DNA"/>
</dbReference>
<sequence length="210" mass="23148">MRLGLLGWLPGTKRCGQGCARRTIQLTLVRKAFVWALGAIDDWTGSGRSRATGPHLLEGHCSRAREQCEKWAGSHRELLGFARHTVKTAAPGDPRTVVLPIAHFEILRRRLDDTTEPASKGASAYFGHPAHAAELAWAADCWLSRAWAHPTNVGTAHLFGAALYYSGDLDRARYVLGGAGNRMPEHLPWGLVSPLPGRTYRKVRRELGLR</sequence>
<reference evidence="1" key="1">
    <citation type="submission" date="2023-02" db="EMBL/GenBank/DDBJ databases">
        <title>Nocardiopsis ansamitocini NBRC 112285.</title>
        <authorList>
            <person name="Ichikawa N."/>
            <person name="Sato H."/>
            <person name="Tonouchi N."/>
        </authorList>
    </citation>
    <scope>NUCLEOTIDE SEQUENCE</scope>
    <source>
        <strain evidence="1">NBRC 112285</strain>
    </source>
</reference>
<proteinExistence type="predicted"/>
<evidence type="ECO:0000313" key="2">
    <source>
        <dbReference type="Proteomes" id="UP001165092"/>
    </source>
</evidence>
<gene>
    <name evidence="1" type="ORF">Nans01_43990</name>
</gene>
<keyword evidence="2" id="KW-1185">Reference proteome</keyword>
<evidence type="ECO:0000313" key="1">
    <source>
        <dbReference type="EMBL" id="GLU50048.1"/>
    </source>
</evidence>
<dbReference type="Proteomes" id="UP001165092">
    <property type="component" value="Unassembled WGS sequence"/>
</dbReference>
<name>A0A9W6PAM9_9ACTN</name>
<comment type="caution">
    <text evidence="1">The sequence shown here is derived from an EMBL/GenBank/DDBJ whole genome shotgun (WGS) entry which is preliminary data.</text>
</comment>
<dbReference type="AlphaFoldDB" id="A0A9W6PAM9"/>
<protein>
    <submittedName>
        <fullName evidence="1">Uncharacterized protein</fullName>
    </submittedName>
</protein>
<organism evidence="1 2">
    <name type="scientific">Nocardiopsis ansamitocini</name>
    <dbReference type="NCBI Taxonomy" id="1670832"/>
    <lineage>
        <taxon>Bacteria</taxon>
        <taxon>Bacillati</taxon>
        <taxon>Actinomycetota</taxon>
        <taxon>Actinomycetes</taxon>
        <taxon>Streptosporangiales</taxon>
        <taxon>Nocardiopsidaceae</taxon>
        <taxon>Nocardiopsis</taxon>
    </lineage>
</organism>
<accession>A0A9W6PAM9</accession>